<keyword evidence="2 4" id="KW-0863">Zinc-finger</keyword>
<evidence type="ECO:0000313" key="7">
    <source>
        <dbReference type="EMBL" id="KAI5626937.1"/>
    </source>
</evidence>
<accession>A0AAD5FT16</accession>
<dbReference type="SUPFAM" id="SSF57845">
    <property type="entry name" value="B-box zinc-binding domain"/>
    <property type="match status" value="1"/>
</dbReference>
<name>A0AAD5FT16_SILAS</name>
<dbReference type="AlphaFoldDB" id="A0AAD5FT16"/>
<dbReference type="Proteomes" id="UP001205998">
    <property type="component" value="Unassembled WGS sequence"/>
</dbReference>
<feature type="region of interest" description="Disordered" evidence="5">
    <location>
        <begin position="319"/>
        <end position="370"/>
    </location>
</feature>
<dbReference type="Gene3D" id="3.30.160.60">
    <property type="entry name" value="Classic Zinc Finger"/>
    <property type="match status" value="1"/>
</dbReference>
<feature type="domain" description="B box-type" evidence="6">
    <location>
        <begin position="169"/>
        <end position="210"/>
    </location>
</feature>
<evidence type="ECO:0000313" key="8">
    <source>
        <dbReference type="Proteomes" id="UP001205998"/>
    </source>
</evidence>
<evidence type="ECO:0000256" key="5">
    <source>
        <dbReference type="SAM" id="MobiDB-lite"/>
    </source>
</evidence>
<dbReference type="InterPro" id="IPR051051">
    <property type="entry name" value="E3_ubiq-ligase_TRIM/RNF"/>
</dbReference>
<dbReference type="Pfam" id="PF00643">
    <property type="entry name" value="zf-B_box"/>
    <property type="match status" value="1"/>
</dbReference>
<feature type="region of interest" description="Disordered" evidence="5">
    <location>
        <begin position="131"/>
        <end position="162"/>
    </location>
</feature>
<organism evidence="7 8">
    <name type="scientific">Silurus asotus</name>
    <name type="common">Amur catfish</name>
    <name type="synonym">Parasilurus asotus</name>
    <dbReference type="NCBI Taxonomy" id="30991"/>
    <lineage>
        <taxon>Eukaryota</taxon>
        <taxon>Metazoa</taxon>
        <taxon>Chordata</taxon>
        <taxon>Craniata</taxon>
        <taxon>Vertebrata</taxon>
        <taxon>Euteleostomi</taxon>
        <taxon>Actinopterygii</taxon>
        <taxon>Neopterygii</taxon>
        <taxon>Teleostei</taxon>
        <taxon>Ostariophysi</taxon>
        <taxon>Siluriformes</taxon>
        <taxon>Siluridae</taxon>
        <taxon>Silurus</taxon>
    </lineage>
</organism>
<sequence>MNHRYESIRHLHVKLTTAFRQNGRDPDCCLHSASLGLISLSRRLPITNMNPPGAFWERSNDDDLPQMDGTCDACEPDEPQPATQMCVICRFAFCVVHGEKHARSTRHPLQPYNTPKPPVDANADINAQAKAHENHLEEAEAAGGGGEAIEEQDEEQKGCESGKRDTVTVERLRCKEHGQEGSLYCKQDERIVCVLCVVQGEHREHEIITLQEAYMWQKSKEGIDLLAYTQEMSEKIKTRWSRPNMSPDELELYVNQQFDELQRLVRLEEWRVLHLVDLKEAFLTAQAAEKIAEISVHTEKLQEEMDSITQQLGELDHAEQNGVGPAGLAPLLAGQPQPPGAALLEPRLPMDPEARPRSHGTGANLTTCARASFSPETTSALTLLTRLAPAAIFPKMKIQLKGSRLDTITEIQREQQKQRSHAESLSCGSTIRRKVWGQLWASQLL</sequence>
<dbReference type="Gene3D" id="4.10.830.40">
    <property type="match status" value="1"/>
</dbReference>
<reference evidence="7" key="1">
    <citation type="submission" date="2018-07" db="EMBL/GenBank/DDBJ databases">
        <title>Comparative genomics of catfishes provides insights into carnivory and benthic adaptation.</title>
        <authorList>
            <person name="Zhang Y."/>
            <person name="Wang D."/>
            <person name="Peng Z."/>
            <person name="Zheng S."/>
            <person name="Shao F."/>
            <person name="Tao W."/>
        </authorList>
    </citation>
    <scope>NUCLEOTIDE SEQUENCE</scope>
    <source>
        <strain evidence="7">Chongqing</strain>
    </source>
</reference>
<feature type="compositionally biased region" description="Low complexity" evidence="5">
    <location>
        <begin position="322"/>
        <end position="344"/>
    </location>
</feature>
<dbReference type="EMBL" id="MU551526">
    <property type="protein sequence ID" value="KAI5626937.1"/>
    <property type="molecule type" value="Genomic_DNA"/>
</dbReference>
<comment type="caution">
    <text evidence="7">The sequence shown here is derived from an EMBL/GenBank/DDBJ whole genome shotgun (WGS) entry which is preliminary data.</text>
</comment>
<evidence type="ECO:0000256" key="4">
    <source>
        <dbReference type="PROSITE-ProRule" id="PRU00024"/>
    </source>
</evidence>
<evidence type="ECO:0000256" key="1">
    <source>
        <dbReference type="ARBA" id="ARBA00022723"/>
    </source>
</evidence>
<gene>
    <name evidence="7" type="ORF">C0J50_13435</name>
</gene>
<dbReference type="PANTHER" id="PTHR25465">
    <property type="entry name" value="B-BOX DOMAIN CONTAINING"/>
    <property type="match status" value="1"/>
</dbReference>
<evidence type="ECO:0000259" key="6">
    <source>
        <dbReference type="PROSITE" id="PS50119"/>
    </source>
</evidence>
<keyword evidence="1" id="KW-0479">Metal-binding</keyword>
<dbReference type="PROSITE" id="PS50119">
    <property type="entry name" value="ZF_BBOX"/>
    <property type="match status" value="1"/>
</dbReference>
<dbReference type="InterPro" id="IPR000315">
    <property type="entry name" value="Znf_B-box"/>
</dbReference>
<evidence type="ECO:0000256" key="3">
    <source>
        <dbReference type="ARBA" id="ARBA00022833"/>
    </source>
</evidence>
<dbReference type="PANTHER" id="PTHR25465:SF14">
    <property type="entry name" value="E3 UBIQUITIN-PROTEIN LIGASE TRIM65"/>
    <property type="match status" value="1"/>
</dbReference>
<dbReference type="GO" id="GO:0008270">
    <property type="term" value="F:zinc ion binding"/>
    <property type="evidence" value="ECO:0007669"/>
    <property type="project" value="UniProtKB-KW"/>
</dbReference>
<keyword evidence="3" id="KW-0862">Zinc</keyword>
<keyword evidence="8" id="KW-1185">Reference proteome</keyword>
<evidence type="ECO:0000256" key="2">
    <source>
        <dbReference type="ARBA" id="ARBA00022771"/>
    </source>
</evidence>
<proteinExistence type="predicted"/>
<dbReference type="SMART" id="SM00336">
    <property type="entry name" value="BBOX"/>
    <property type="match status" value="1"/>
</dbReference>
<protein>
    <submittedName>
        <fullName evidence="7">Tripartite motif-containing protein 44 isoform X2</fullName>
    </submittedName>
</protein>